<dbReference type="InterPro" id="IPR050739">
    <property type="entry name" value="MFP"/>
</dbReference>
<feature type="coiled-coil region" evidence="1">
    <location>
        <begin position="180"/>
        <end position="221"/>
    </location>
</feature>
<accession>A0ABU0M4B2</accession>
<dbReference type="Gene3D" id="1.10.287.470">
    <property type="entry name" value="Helix hairpin bin"/>
    <property type="match status" value="2"/>
</dbReference>
<dbReference type="Gene3D" id="2.40.50.100">
    <property type="match status" value="1"/>
</dbReference>
<organism evidence="5 6">
    <name type="scientific">Kaistia geumhonensis</name>
    <dbReference type="NCBI Taxonomy" id="410839"/>
    <lineage>
        <taxon>Bacteria</taxon>
        <taxon>Pseudomonadati</taxon>
        <taxon>Pseudomonadota</taxon>
        <taxon>Alphaproteobacteria</taxon>
        <taxon>Hyphomicrobiales</taxon>
        <taxon>Kaistiaceae</taxon>
        <taxon>Kaistia</taxon>
    </lineage>
</organism>
<name>A0ABU0M4B2_9HYPH</name>
<proteinExistence type="predicted"/>
<dbReference type="Pfam" id="PF25917">
    <property type="entry name" value="BSH_RND"/>
    <property type="match status" value="1"/>
</dbReference>
<dbReference type="RefSeq" id="WP_266280514.1">
    <property type="nucleotide sequence ID" value="NZ_JAPKNF010000001.1"/>
</dbReference>
<dbReference type="PANTHER" id="PTHR30386:SF24">
    <property type="entry name" value="MULTIDRUG RESISTANCE EFFLUX PUMP"/>
    <property type="match status" value="1"/>
</dbReference>
<evidence type="ECO:0000259" key="4">
    <source>
        <dbReference type="Pfam" id="PF25917"/>
    </source>
</evidence>
<reference evidence="5 6" key="1">
    <citation type="submission" date="2023-07" db="EMBL/GenBank/DDBJ databases">
        <title>Genomic Encyclopedia of Type Strains, Phase IV (KMG-IV): sequencing the most valuable type-strain genomes for metagenomic binning, comparative biology and taxonomic classification.</title>
        <authorList>
            <person name="Goeker M."/>
        </authorList>
    </citation>
    <scope>NUCLEOTIDE SEQUENCE [LARGE SCALE GENOMIC DNA]</scope>
    <source>
        <strain evidence="5 6">B1-1</strain>
    </source>
</reference>
<evidence type="ECO:0000256" key="3">
    <source>
        <dbReference type="SAM" id="Phobius"/>
    </source>
</evidence>
<evidence type="ECO:0000313" key="6">
    <source>
        <dbReference type="Proteomes" id="UP001223743"/>
    </source>
</evidence>
<gene>
    <name evidence="5" type="ORF">QO015_001390</name>
</gene>
<keyword evidence="1" id="KW-0175">Coiled coil</keyword>
<feature type="transmembrane region" description="Helical" evidence="3">
    <location>
        <begin position="87"/>
        <end position="108"/>
    </location>
</feature>
<keyword evidence="6" id="KW-1185">Reference proteome</keyword>
<sequence length="428" mass="43497">MAKIALVEDAGDTGSSDPAPALLKNSEAKAEANAGATTEAKVAEAPAKPAPAAPATAEAPAPAATPVSETPAKPAGKAPAKGGRKRILLAAVAFVAVAAGGYFGHDWWTTGRFMVSTDDAYVGADAAVVAPRIAGYVAKVAFADNSAVKAGDPLVYLDDSDQKVAITAVEDQIASQQATIARIDKQIAAAKTAVDQAKTAITSAEADRELATADLDRAKRLNASQFASQQSLEQAQAASDKTAAAVDSANAGLAAAEANVDVLSAQRVEAERAIDQSNTALAQKKLDLERTVVRAPFDGVVGNRAVEAGEYVSPGQRLLALVPLSDVYVDANFKETQLAGIRPGALAHVSIDAADGESFDGKVVSIAPASGSVFSLLPPDNATGNFTKITQRVPVRIQLPAGAIESGVLRPGLSVTVEVDSRTGGSAG</sequence>
<feature type="compositionally biased region" description="Low complexity" evidence="2">
    <location>
        <begin position="36"/>
        <end position="47"/>
    </location>
</feature>
<protein>
    <submittedName>
        <fullName evidence="5">Membrane fusion protein (Multidrug efflux system)</fullName>
    </submittedName>
</protein>
<dbReference type="InterPro" id="IPR058625">
    <property type="entry name" value="MdtA-like_BSH"/>
</dbReference>
<evidence type="ECO:0000256" key="1">
    <source>
        <dbReference type="SAM" id="Coils"/>
    </source>
</evidence>
<dbReference type="Gene3D" id="2.40.30.170">
    <property type="match status" value="1"/>
</dbReference>
<feature type="domain" description="Multidrug resistance protein MdtA-like barrel-sandwich hybrid" evidence="4">
    <location>
        <begin position="127"/>
        <end position="321"/>
    </location>
</feature>
<comment type="caution">
    <text evidence="5">The sequence shown here is derived from an EMBL/GenBank/DDBJ whole genome shotgun (WGS) entry which is preliminary data.</text>
</comment>
<dbReference type="SUPFAM" id="SSF111369">
    <property type="entry name" value="HlyD-like secretion proteins"/>
    <property type="match status" value="2"/>
</dbReference>
<keyword evidence="3" id="KW-1133">Transmembrane helix</keyword>
<feature type="region of interest" description="Disordered" evidence="2">
    <location>
        <begin position="1"/>
        <end position="80"/>
    </location>
</feature>
<dbReference type="PANTHER" id="PTHR30386">
    <property type="entry name" value="MEMBRANE FUSION SUBUNIT OF EMRAB-TOLC MULTIDRUG EFFLUX PUMP"/>
    <property type="match status" value="1"/>
</dbReference>
<dbReference type="EMBL" id="JAUSWJ010000001">
    <property type="protein sequence ID" value="MDQ0515777.1"/>
    <property type="molecule type" value="Genomic_DNA"/>
</dbReference>
<dbReference type="Proteomes" id="UP001223743">
    <property type="component" value="Unassembled WGS sequence"/>
</dbReference>
<evidence type="ECO:0000313" key="5">
    <source>
        <dbReference type="EMBL" id="MDQ0515777.1"/>
    </source>
</evidence>
<keyword evidence="3" id="KW-0812">Transmembrane</keyword>
<keyword evidence="3" id="KW-0472">Membrane</keyword>
<evidence type="ECO:0000256" key="2">
    <source>
        <dbReference type="SAM" id="MobiDB-lite"/>
    </source>
</evidence>
<feature type="compositionally biased region" description="Low complexity" evidence="2">
    <location>
        <begin position="53"/>
        <end position="80"/>
    </location>
</feature>